<keyword evidence="3" id="KW-1185">Reference proteome</keyword>
<evidence type="ECO:0000313" key="3">
    <source>
        <dbReference type="Proteomes" id="UP001291999"/>
    </source>
</evidence>
<dbReference type="RefSeq" id="WP_322424703.1">
    <property type="nucleotide sequence ID" value="NZ_JAXQPW010000004.1"/>
</dbReference>
<evidence type="ECO:0000313" key="2">
    <source>
        <dbReference type="EMBL" id="MDZ5662731.1"/>
    </source>
</evidence>
<sequence length="145" mass="16054">MRLPAPSRRWRGRLLTGAVVAAVGYGYALLLRFDPQPVPYVVMSVVVLALAWLVLDTTDAETAQWVSVIPRTGDRADEATSDLRVLTSHQQARAPSEALRDRLVALARGRDPDLGDALHAELEPDRRLSPAEIDRILTRIEEAHD</sequence>
<keyword evidence="1" id="KW-1133">Transmembrane helix</keyword>
<accession>A0ABU5KCP6</accession>
<dbReference type="EMBL" id="JAXQPW010000004">
    <property type="protein sequence ID" value="MDZ5662731.1"/>
    <property type="molecule type" value="Genomic_DNA"/>
</dbReference>
<proteinExistence type="predicted"/>
<feature type="transmembrane region" description="Helical" evidence="1">
    <location>
        <begin position="12"/>
        <end position="31"/>
    </location>
</feature>
<organism evidence="2 3">
    <name type="scientific">Nocardioides renjunii</name>
    <dbReference type="NCBI Taxonomy" id="3095075"/>
    <lineage>
        <taxon>Bacteria</taxon>
        <taxon>Bacillati</taxon>
        <taxon>Actinomycetota</taxon>
        <taxon>Actinomycetes</taxon>
        <taxon>Propionibacteriales</taxon>
        <taxon>Nocardioidaceae</taxon>
        <taxon>Nocardioides</taxon>
    </lineage>
</organism>
<gene>
    <name evidence="2" type="ORF">SFC79_13235</name>
</gene>
<feature type="transmembrane region" description="Helical" evidence="1">
    <location>
        <begin position="37"/>
        <end position="55"/>
    </location>
</feature>
<keyword evidence="1" id="KW-0472">Membrane</keyword>
<evidence type="ECO:0000256" key="1">
    <source>
        <dbReference type="SAM" id="Phobius"/>
    </source>
</evidence>
<name>A0ABU5KCP6_9ACTN</name>
<protein>
    <submittedName>
        <fullName evidence="2">Uncharacterized protein</fullName>
    </submittedName>
</protein>
<keyword evidence="1" id="KW-0812">Transmembrane</keyword>
<dbReference type="Proteomes" id="UP001291999">
    <property type="component" value="Unassembled WGS sequence"/>
</dbReference>
<comment type="caution">
    <text evidence="2">The sequence shown here is derived from an EMBL/GenBank/DDBJ whole genome shotgun (WGS) entry which is preliminary data.</text>
</comment>
<reference evidence="2 3" key="1">
    <citation type="submission" date="2023-11" db="EMBL/GenBank/DDBJ databases">
        <title>Novel species in genus Nocardioides.</title>
        <authorList>
            <person name="Zhou H."/>
        </authorList>
    </citation>
    <scope>NUCLEOTIDE SEQUENCE [LARGE SCALE GENOMIC DNA]</scope>
    <source>
        <strain evidence="2 3">S-58</strain>
    </source>
</reference>